<dbReference type="CDD" id="cd03443">
    <property type="entry name" value="PaaI_thioesterase"/>
    <property type="match status" value="1"/>
</dbReference>
<evidence type="ECO:0000259" key="2">
    <source>
        <dbReference type="Pfam" id="PF03061"/>
    </source>
</evidence>
<dbReference type="STRING" id="39841.SAMN05660836_00800"/>
<dbReference type="AlphaFoldDB" id="A0A1I4S750"/>
<dbReference type="InterPro" id="IPR006683">
    <property type="entry name" value="Thioestr_dom"/>
</dbReference>
<dbReference type="PANTHER" id="PTHR42856:SF1">
    <property type="entry name" value="ACYL-COENZYME A THIOESTERASE PAAI"/>
    <property type="match status" value="1"/>
</dbReference>
<accession>A0A1I4S750</accession>
<organism evidence="3 4">
    <name type="scientific">Thermodesulforhabdus norvegica</name>
    <dbReference type="NCBI Taxonomy" id="39841"/>
    <lineage>
        <taxon>Bacteria</taxon>
        <taxon>Pseudomonadati</taxon>
        <taxon>Thermodesulfobacteriota</taxon>
        <taxon>Syntrophobacteria</taxon>
        <taxon>Syntrophobacterales</taxon>
        <taxon>Thermodesulforhabdaceae</taxon>
        <taxon>Thermodesulforhabdus</taxon>
    </lineage>
</organism>
<keyword evidence="4" id="KW-1185">Reference proteome</keyword>
<keyword evidence="1" id="KW-0378">Hydrolase</keyword>
<dbReference type="Gene3D" id="3.10.129.10">
    <property type="entry name" value="Hotdog Thioesterase"/>
    <property type="match status" value="1"/>
</dbReference>
<dbReference type="NCBIfam" id="TIGR00369">
    <property type="entry name" value="unchar_dom_1"/>
    <property type="match status" value="1"/>
</dbReference>
<dbReference type="InterPro" id="IPR003736">
    <property type="entry name" value="PAAI_dom"/>
</dbReference>
<evidence type="ECO:0000256" key="1">
    <source>
        <dbReference type="ARBA" id="ARBA00022801"/>
    </source>
</evidence>
<evidence type="ECO:0000313" key="4">
    <source>
        <dbReference type="Proteomes" id="UP000199611"/>
    </source>
</evidence>
<gene>
    <name evidence="3" type="ORF">SAMN05660836_00800</name>
</gene>
<dbReference type="Pfam" id="PF03061">
    <property type="entry name" value="4HBT"/>
    <property type="match status" value="1"/>
</dbReference>
<dbReference type="SUPFAM" id="SSF54637">
    <property type="entry name" value="Thioesterase/thiol ester dehydrase-isomerase"/>
    <property type="match status" value="1"/>
</dbReference>
<dbReference type="InterPro" id="IPR052723">
    <property type="entry name" value="Acyl-CoA_thioesterase_PaaI"/>
</dbReference>
<dbReference type="Proteomes" id="UP000199611">
    <property type="component" value="Unassembled WGS sequence"/>
</dbReference>
<reference evidence="3 4" key="1">
    <citation type="submission" date="2016-10" db="EMBL/GenBank/DDBJ databases">
        <authorList>
            <person name="de Groot N.N."/>
        </authorList>
    </citation>
    <scope>NUCLEOTIDE SEQUENCE [LARGE SCALE GENOMIC DNA]</scope>
    <source>
        <strain evidence="3 4">DSM 9990</strain>
    </source>
</reference>
<evidence type="ECO:0000313" key="3">
    <source>
        <dbReference type="EMBL" id="SFM60327.1"/>
    </source>
</evidence>
<dbReference type="EMBL" id="FOUU01000002">
    <property type="protein sequence ID" value="SFM60327.1"/>
    <property type="molecule type" value="Genomic_DNA"/>
</dbReference>
<protein>
    <submittedName>
        <fullName evidence="3">Acyl-CoA thioesterase</fullName>
    </submittedName>
</protein>
<feature type="domain" description="Thioesterase" evidence="2">
    <location>
        <begin position="45"/>
        <end position="117"/>
    </location>
</feature>
<dbReference type="PANTHER" id="PTHR42856">
    <property type="entry name" value="ACYL-COENZYME A THIOESTERASE PAAI"/>
    <property type="match status" value="1"/>
</dbReference>
<dbReference type="InterPro" id="IPR029069">
    <property type="entry name" value="HotDog_dom_sf"/>
</dbReference>
<name>A0A1I4S750_9BACT</name>
<dbReference type="RefSeq" id="WP_218148803.1">
    <property type="nucleotide sequence ID" value="NZ_FOUU01000002.1"/>
</dbReference>
<proteinExistence type="predicted"/>
<dbReference type="GO" id="GO:0016289">
    <property type="term" value="F:acyl-CoA hydrolase activity"/>
    <property type="evidence" value="ECO:0007669"/>
    <property type="project" value="UniProtKB-ARBA"/>
</dbReference>
<sequence>MQDFLKKYFSRDRYAAHAGIEILEAAPGYAKARMVIRDFHLNGVGIVHGAAIFTLADLVFAVASNSHGQVALAINATISYFKAVSSGTLYAEAEEISLSPRLATYAIRVIHDREGLIALFQGTVYRKKERLEDMGD</sequence>